<proteinExistence type="inferred from homology"/>
<keyword evidence="5" id="KW-1185">Reference proteome</keyword>
<comment type="subunit">
    <text evidence="2">Heterodimer of delta and gamma chains. The ACDS complex is made up of alpha, epsilon, beta, gamma and delta chains with a probable stoichiometry of (alpha(2)epsilon(2))(4)-beta(8)-(gamma(1)delta(1))(8).</text>
</comment>
<organism evidence="4 5">
    <name type="scientific">Methanoregula formicica (strain DSM 22288 / NBRC 105244 / SMSP)</name>
    <dbReference type="NCBI Taxonomy" id="593750"/>
    <lineage>
        <taxon>Archaea</taxon>
        <taxon>Methanobacteriati</taxon>
        <taxon>Methanobacteriota</taxon>
        <taxon>Stenosarchaea group</taxon>
        <taxon>Methanomicrobia</taxon>
        <taxon>Methanomicrobiales</taxon>
        <taxon>Methanoregulaceae</taxon>
        <taxon>Methanoregula</taxon>
    </lineage>
</organism>
<dbReference type="RefSeq" id="WP_015285708.1">
    <property type="nucleotide sequence ID" value="NC_019943.1"/>
</dbReference>
<accession>L0HFH5</accession>
<dbReference type="InterPro" id="IPR016041">
    <property type="entry name" value="Ac-CoA_synth_d_su_TIM-brl"/>
</dbReference>
<dbReference type="GO" id="GO:0015948">
    <property type="term" value="P:methanogenesis"/>
    <property type="evidence" value="ECO:0007669"/>
    <property type="project" value="UniProtKB-KW"/>
</dbReference>
<dbReference type="Proteomes" id="UP000010824">
    <property type="component" value="Chromosome"/>
</dbReference>
<feature type="domain" description="CO dehydrogenase/acetyl-CoA synthase delta subunit TIM barrel" evidence="3">
    <location>
        <begin position="109"/>
        <end position="351"/>
    </location>
</feature>
<dbReference type="HOGENOM" id="CLU_040403_0_0_2"/>
<dbReference type="HAMAP" id="MF_01135">
    <property type="entry name" value="CdhD"/>
    <property type="match status" value="1"/>
</dbReference>
<dbReference type="Pfam" id="PF03599">
    <property type="entry name" value="CdhD"/>
    <property type="match status" value="1"/>
</dbReference>
<dbReference type="PANTHER" id="PTHR36214">
    <property type="match status" value="1"/>
</dbReference>
<gene>
    <name evidence="2" type="primary">cdhD</name>
    <name evidence="4" type="ordered locus">Metfor_1718</name>
</gene>
<dbReference type="NCBIfam" id="TIGR00381">
    <property type="entry name" value="cdhD"/>
    <property type="match status" value="1"/>
</dbReference>
<dbReference type="InterPro" id="IPR051069">
    <property type="entry name" value="ACDS_complex_subunit"/>
</dbReference>
<dbReference type="PANTHER" id="PTHR36214:SF5">
    <property type="entry name" value="ACETYL-COA DECARBONYLASE_SYNTHASE COMPLEX SUBUNIT DELTA"/>
    <property type="match status" value="1"/>
</dbReference>
<dbReference type="eggNOG" id="arCOG01980">
    <property type="taxonomic scope" value="Archaea"/>
</dbReference>
<dbReference type="OrthoDB" id="67748at2157"/>
<keyword evidence="1" id="KW-0484">Methanogenesis</keyword>
<dbReference type="InterPro" id="IPR004486">
    <property type="entry name" value="CO_DH/Ac-CoA_synth_dsu"/>
</dbReference>
<dbReference type="KEGG" id="mfo:Metfor_1718"/>
<dbReference type="AlphaFoldDB" id="L0HFH5"/>
<sequence length="418" mass="45139">MARRNRENNTPPIDAAQLFALAPQLRELLKGVSQVELEHFSMEIGDLDLFIPLSGGNPAPAIPGVPAAPAQPPVKPADLIRESYVRTSSDFPGRIREVRLGATKAEGGSRCRSITIGGATAPAYSDPARPPLHSPVISLDVFDMPVTLPRVLRENVADVIEDPAEWAKMNVKKFGADVVTVHLTSTDPLFRNAPASAAVKTVEEVLQAVDVPLIIGGCGDPRKDAEVFSAVAEMAEGERLLINSVTLDMAEAGTLERVATAARDHGHALLAFTGLDLNNAKELNRRLYEYIPPEQIVMDLTTVALGYGLEYSFTIHERARYAALMGDAELAHPTISAATNAWAAREAWMKMAPEYGSRQLRGPVWETVNALTLLLSGVDLFLMMHPAAVLTMREVIPRLPTVGTAQAGQIANWVGVRI</sequence>
<dbReference type="GO" id="GO:0006730">
    <property type="term" value="P:one-carbon metabolic process"/>
    <property type="evidence" value="ECO:0007669"/>
    <property type="project" value="InterPro"/>
</dbReference>
<dbReference type="STRING" id="593750.Metfor_1718"/>
<name>L0HFH5_METFS</name>
<dbReference type="InParanoid" id="L0HFH5"/>
<evidence type="ECO:0000259" key="3">
    <source>
        <dbReference type="Pfam" id="PF03599"/>
    </source>
</evidence>
<dbReference type="GeneID" id="14308107"/>
<reference evidence="4 5" key="2">
    <citation type="journal article" date="2014" name="Genome Announc.">
        <title>Complete Genome Sequence of Methanoregula formicica SMSPT, a Mesophilic Hydrogenotrophic Methanogen Isolated from a Methanogenic Upflow Anaerobic Sludge Blanket Reactor.</title>
        <authorList>
            <person name="Yamamoto K."/>
            <person name="Tamaki H."/>
            <person name="Cadillo-Quiroz H."/>
            <person name="Imachi H."/>
            <person name="Kyrpides N."/>
            <person name="Woyke T."/>
            <person name="Goodwin L."/>
            <person name="Zinder S.H."/>
            <person name="Kamagata Y."/>
            <person name="Liu W.T."/>
        </authorList>
    </citation>
    <scope>NUCLEOTIDE SEQUENCE [LARGE SCALE GENOMIC DNA]</scope>
    <source>
        <strain evidence="5">DSM 22288 / NBRC 105244 / SMSP</strain>
    </source>
</reference>
<dbReference type="EMBL" id="CP003167">
    <property type="protein sequence ID" value="AGB02745.1"/>
    <property type="molecule type" value="Genomic_DNA"/>
</dbReference>
<comment type="function">
    <text evidence="2">Part of a complex that catalyzes the reversible cleavage of acetyl-CoA, allowing autotrophic growth from CO(2). Probably maintains the overall quaternary structure of the ACDS complex.</text>
</comment>
<dbReference type="Gene3D" id="3.20.20.20">
    <property type="entry name" value="Dihydropteroate synthase-like"/>
    <property type="match status" value="1"/>
</dbReference>
<dbReference type="SUPFAM" id="SSF51717">
    <property type="entry name" value="Dihydropteroate synthetase-like"/>
    <property type="match status" value="1"/>
</dbReference>
<evidence type="ECO:0000313" key="5">
    <source>
        <dbReference type="Proteomes" id="UP000010824"/>
    </source>
</evidence>
<evidence type="ECO:0000256" key="1">
    <source>
        <dbReference type="ARBA" id="ARBA00022994"/>
    </source>
</evidence>
<evidence type="ECO:0000256" key="2">
    <source>
        <dbReference type="HAMAP-Rule" id="MF_01135"/>
    </source>
</evidence>
<dbReference type="FunCoup" id="L0HFH5">
    <property type="interactions" value="71"/>
</dbReference>
<dbReference type="NCBIfam" id="NF003375">
    <property type="entry name" value="PRK04452.1-1"/>
    <property type="match status" value="1"/>
</dbReference>
<evidence type="ECO:0000313" key="4">
    <source>
        <dbReference type="EMBL" id="AGB02745.1"/>
    </source>
</evidence>
<comment type="similarity">
    <text evidence="2">Belongs to the CdhD family.</text>
</comment>
<dbReference type="InterPro" id="IPR011005">
    <property type="entry name" value="Dihydropteroate_synth-like_sf"/>
</dbReference>
<reference evidence="5" key="1">
    <citation type="submission" date="2011-12" db="EMBL/GenBank/DDBJ databases">
        <title>Complete sequence of Methanoregula formicicum SMSP.</title>
        <authorList>
            <person name="Lucas S."/>
            <person name="Han J."/>
            <person name="Lapidus A."/>
            <person name="Cheng J.-F."/>
            <person name="Goodwin L."/>
            <person name="Pitluck S."/>
            <person name="Peters L."/>
            <person name="Ovchinnikova G."/>
            <person name="Teshima H."/>
            <person name="Detter J.C."/>
            <person name="Han C."/>
            <person name="Tapia R."/>
            <person name="Land M."/>
            <person name="Hauser L."/>
            <person name="Kyrpides N."/>
            <person name="Ivanova N."/>
            <person name="Pagani I."/>
            <person name="Imachi H."/>
            <person name="Tamaki H."/>
            <person name="Sekiguchi Y."/>
            <person name="Kamagata Y."/>
            <person name="Cadillo-Quiroz H."/>
            <person name="Zinder S."/>
            <person name="Liu W.-T."/>
            <person name="Woyke T."/>
        </authorList>
    </citation>
    <scope>NUCLEOTIDE SEQUENCE [LARGE SCALE GENOMIC DNA]</scope>
    <source>
        <strain evidence="5">DSM 22288 / NBRC 105244 / SMSP</strain>
    </source>
</reference>
<protein>
    <recommendedName>
        <fullName evidence="2">Acetyl-CoA decarbonylase/synthase complex subunit delta</fullName>
        <shortName evidence="2">ACDS complex subunit delta</shortName>
    </recommendedName>
    <alternativeName>
        <fullName evidence="2">Corrinoid/iron-sulfur component small subunit</fullName>
    </alternativeName>
</protein>